<dbReference type="InterPro" id="IPR000740">
    <property type="entry name" value="GrpE"/>
</dbReference>
<evidence type="ECO:0000313" key="5">
    <source>
        <dbReference type="Proteomes" id="UP000663792"/>
    </source>
</evidence>
<dbReference type="GO" id="GO:0042803">
    <property type="term" value="F:protein homodimerization activity"/>
    <property type="evidence" value="ECO:0007669"/>
    <property type="project" value="InterPro"/>
</dbReference>
<dbReference type="Gene3D" id="2.30.22.10">
    <property type="entry name" value="Head domain of nucleotide exchange factor GrpE"/>
    <property type="match status" value="1"/>
</dbReference>
<dbReference type="PROSITE" id="PS01071">
    <property type="entry name" value="GRPE"/>
    <property type="match status" value="1"/>
</dbReference>
<dbReference type="EMBL" id="JAERWK010000020">
    <property type="protein sequence ID" value="MBM9468652.1"/>
    <property type="molecule type" value="Genomic_DNA"/>
</dbReference>
<keyword evidence="3" id="KW-1133">Transmembrane helix</keyword>
<dbReference type="Proteomes" id="UP000663792">
    <property type="component" value="Unassembled WGS sequence"/>
</dbReference>
<keyword evidence="1" id="KW-0143">Chaperone</keyword>
<dbReference type="GO" id="GO:0000774">
    <property type="term" value="F:adenyl-nucleotide exchange factor activity"/>
    <property type="evidence" value="ECO:0007669"/>
    <property type="project" value="InterPro"/>
</dbReference>
<evidence type="ECO:0000256" key="3">
    <source>
        <dbReference type="SAM" id="Phobius"/>
    </source>
</evidence>
<evidence type="ECO:0000313" key="4">
    <source>
        <dbReference type="EMBL" id="MBM9468652.1"/>
    </source>
</evidence>
<dbReference type="GO" id="GO:0006457">
    <property type="term" value="P:protein folding"/>
    <property type="evidence" value="ECO:0007669"/>
    <property type="project" value="InterPro"/>
</dbReference>
<feature type="region of interest" description="Disordered" evidence="2">
    <location>
        <begin position="73"/>
        <end position="120"/>
    </location>
</feature>
<dbReference type="SUPFAM" id="SSF51064">
    <property type="entry name" value="Head domain of nucleotide exchange factor GrpE"/>
    <property type="match status" value="1"/>
</dbReference>
<keyword evidence="3" id="KW-0472">Membrane</keyword>
<protein>
    <submittedName>
        <fullName evidence="4">Nucleotide exchange factor GrpE</fullName>
    </submittedName>
</protein>
<keyword evidence="3" id="KW-0812">Transmembrane</keyword>
<dbReference type="AlphaFoldDB" id="A0A938YHX3"/>
<evidence type="ECO:0000256" key="2">
    <source>
        <dbReference type="SAM" id="MobiDB-lite"/>
    </source>
</evidence>
<accession>A0A938YHX3</accession>
<dbReference type="RefSeq" id="WP_205261601.1">
    <property type="nucleotide sequence ID" value="NZ_JAERWK010000020.1"/>
</dbReference>
<organism evidence="4 5">
    <name type="scientific">Nakamurella leprariae</name>
    <dbReference type="NCBI Taxonomy" id="2803911"/>
    <lineage>
        <taxon>Bacteria</taxon>
        <taxon>Bacillati</taxon>
        <taxon>Actinomycetota</taxon>
        <taxon>Actinomycetes</taxon>
        <taxon>Nakamurellales</taxon>
        <taxon>Nakamurellaceae</taxon>
        <taxon>Nakamurella</taxon>
    </lineage>
</organism>
<name>A0A938YHX3_9ACTN</name>
<feature type="transmembrane region" description="Helical" evidence="3">
    <location>
        <begin position="49"/>
        <end position="68"/>
    </location>
</feature>
<dbReference type="Pfam" id="PF01025">
    <property type="entry name" value="GrpE"/>
    <property type="match status" value="1"/>
</dbReference>
<gene>
    <name evidence="4" type="primary">grpE</name>
    <name evidence="4" type="ORF">JL106_15320</name>
</gene>
<dbReference type="GO" id="GO:0051087">
    <property type="term" value="F:protein-folding chaperone binding"/>
    <property type="evidence" value="ECO:0007669"/>
    <property type="project" value="InterPro"/>
</dbReference>
<dbReference type="PRINTS" id="PR00773">
    <property type="entry name" value="GRPEPROTEIN"/>
</dbReference>
<evidence type="ECO:0000256" key="1">
    <source>
        <dbReference type="ARBA" id="ARBA00023186"/>
    </source>
</evidence>
<keyword evidence="5" id="KW-1185">Reference proteome</keyword>
<dbReference type="InterPro" id="IPR009012">
    <property type="entry name" value="GrpE_head"/>
</dbReference>
<sequence>MTARRWGIVFAAVLVLVAAATAAWMAAPPEWSPAWLTFPSSTWGGRPAVAALVVLVAAAVMVAAMSVARRWTRAGRRPAERTAGPLTPAAAPDPPSRPTSAPVAPDGVDQRPPGLRAEDPDIRRLIESVIGVRDLVPSQALAERLGAGLAAVGVQTDHPLGRPFDPARHQAVETVVTDDPRLADTIAAVERVGYSQDGRELRPAEVVVYRAAR</sequence>
<comment type="caution">
    <text evidence="4">The sequence shown here is derived from an EMBL/GenBank/DDBJ whole genome shotgun (WGS) entry which is preliminary data.</text>
</comment>
<proteinExistence type="predicted"/>
<reference evidence="4" key="1">
    <citation type="submission" date="2021-01" db="EMBL/GenBank/DDBJ databases">
        <title>YIM 132084 draft genome.</title>
        <authorList>
            <person name="An D."/>
        </authorList>
    </citation>
    <scope>NUCLEOTIDE SEQUENCE</scope>
    <source>
        <strain evidence="4">YIM 132084</strain>
    </source>
</reference>